<name>A0A182NY45_9DIPT</name>
<keyword evidence="2" id="KW-1185">Reference proteome</keyword>
<dbReference type="AlphaFoldDB" id="A0A182NY45"/>
<protein>
    <submittedName>
        <fullName evidence="1">Uncharacterized protein</fullName>
    </submittedName>
</protein>
<dbReference type="Proteomes" id="UP000075884">
    <property type="component" value="Unassembled WGS sequence"/>
</dbReference>
<proteinExistence type="predicted"/>
<accession>A0A182NY45</accession>
<evidence type="ECO:0000313" key="2">
    <source>
        <dbReference type="Proteomes" id="UP000075884"/>
    </source>
</evidence>
<organism evidence="1 2">
    <name type="scientific">Anopheles dirus</name>
    <dbReference type="NCBI Taxonomy" id="7168"/>
    <lineage>
        <taxon>Eukaryota</taxon>
        <taxon>Metazoa</taxon>
        <taxon>Ecdysozoa</taxon>
        <taxon>Arthropoda</taxon>
        <taxon>Hexapoda</taxon>
        <taxon>Insecta</taxon>
        <taxon>Pterygota</taxon>
        <taxon>Neoptera</taxon>
        <taxon>Endopterygota</taxon>
        <taxon>Diptera</taxon>
        <taxon>Nematocera</taxon>
        <taxon>Culicoidea</taxon>
        <taxon>Culicidae</taxon>
        <taxon>Anophelinae</taxon>
        <taxon>Anopheles</taxon>
    </lineage>
</organism>
<dbReference type="VEuPathDB" id="VectorBase:ADIR014751"/>
<evidence type="ECO:0000313" key="1">
    <source>
        <dbReference type="EnsemblMetazoa" id="ADIR014751-PA"/>
    </source>
</evidence>
<reference evidence="2" key="1">
    <citation type="submission" date="2013-03" db="EMBL/GenBank/DDBJ databases">
        <title>The Genome Sequence of Anopheles dirus WRAIR2.</title>
        <authorList>
            <consortium name="The Broad Institute Genomics Platform"/>
            <person name="Neafsey D.E."/>
            <person name="Walton C."/>
            <person name="Walker B."/>
            <person name="Young S.K."/>
            <person name="Zeng Q."/>
            <person name="Gargeya S."/>
            <person name="Fitzgerald M."/>
            <person name="Haas B."/>
            <person name="Abouelleil A."/>
            <person name="Allen A.W."/>
            <person name="Alvarado L."/>
            <person name="Arachchi H.M."/>
            <person name="Berlin A.M."/>
            <person name="Chapman S.B."/>
            <person name="Gainer-Dewar J."/>
            <person name="Goldberg J."/>
            <person name="Griggs A."/>
            <person name="Gujja S."/>
            <person name="Hansen M."/>
            <person name="Howarth C."/>
            <person name="Imamovic A."/>
            <person name="Ireland A."/>
            <person name="Larimer J."/>
            <person name="McCowan C."/>
            <person name="Murphy C."/>
            <person name="Pearson M."/>
            <person name="Poon T.W."/>
            <person name="Priest M."/>
            <person name="Roberts A."/>
            <person name="Saif S."/>
            <person name="Shea T."/>
            <person name="Sisk P."/>
            <person name="Sykes S."/>
            <person name="Wortman J."/>
            <person name="Nusbaum C."/>
            <person name="Birren B."/>
        </authorList>
    </citation>
    <scope>NUCLEOTIDE SEQUENCE [LARGE SCALE GENOMIC DNA]</scope>
    <source>
        <strain evidence="2">WRAIR2</strain>
    </source>
</reference>
<reference evidence="1" key="2">
    <citation type="submission" date="2020-05" db="UniProtKB">
        <authorList>
            <consortium name="EnsemblMetazoa"/>
        </authorList>
    </citation>
    <scope>IDENTIFICATION</scope>
    <source>
        <strain evidence="1">WRAIR2</strain>
    </source>
</reference>
<dbReference type="EnsemblMetazoa" id="ADIR014751-RA">
    <property type="protein sequence ID" value="ADIR014751-PA"/>
    <property type="gene ID" value="ADIR014751"/>
</dbReference>
<sequence length="82" mass="9567">MCVEEKVSKLQRKIEPLGAREGMCSFPAVAMWLPLCFSCLFYRNVNVLQEHTTPRPLVLNCRPEESERLTKQSFIREKKIIV</sequence>